<evidence type="ECO:0008006" key="4">
    <source>
        <dbReference type="Google" id="ProtNLM"/>
    </source>
</evidence>
<evidence type="ECO:0000256" key="1">
    <source>
        <dbReference type="SAM" id="MobiDB-lite"/>
    </source>
</evidence>
<gene>
    <name evidence="2" type="ORF">URODEC1_LOCUS19510</name>
</gene>
<keyword evidence="3" id="KW-1185">Reference proteome</keyword>
<evidence type="ECO:0000313" key="3">
    <source>
        <dbReference type="Proteomes" id="UP001497457"/>
    </source>
</evidence>
<feature type="region of interest" description="Disordered" evidence="1">
    <location>
        <begin position="1"/>
        <end position="22"/>
    </location>
</feature>
<dbReference type="InterPro" id="IPR012871">
    <property type="entry name" value="DUF1668_ORYSA"/>
</dbReference>
<name>A0ABC8X2Q5_9POAL</name>
<sequence>MTRGKKKRNEEGSSMSNRRCRRRTEKPRHLYLVLDDWSWGYSIRKIDLSDDPRLQLIAEGLAPGRNICTSRYRLPPPFFRFQAQRSEPKYIAGAFESKILAMQSLIGPKFWEGVHVYDVRNQSFMFAGQRWPVMLKPIYIPVGDWLFVLTAGSFIRLKQPSFNKCVDSATFCFDMAQDEWAQHGQWQLPFIGRGYFDPELDAWVGLSSVVGTFGHLCSCDLAPCPYEVPFHMGATHKCPDLKISKEKLFSEVAAERHIGVTLVYMGGGSRFCLLECIRLQADLADEPTVGLVDEVNEDSVSVVNEDSVSVVNPHSVTLVNEKYGMHFLKLTTFSLKYDKIGNLTTGNSRCVRYYSLPQKVTKPMLEHPVAFWM</sequence>
<protein>
    <recommendedName>
        <fullName evidence="4">F-box protein</fullName>
    </recommendedName>
</protein>
<accession>A0ABC8X2Q5</accession>
<dbReference type="EMBL" id="OZ075123">
    <property type="protein sequence ID" value="CAL4918999.1"/>
    <property type="molecule type" value="Genomic_DNA"/>
</dbReference>
<organism evidence="2 3">
    <name type="scientific">Urochloa decumbens</name>
    <dbReference type="NCBI Taxonomy" id="240449"/>
    <lineage>
        <taxon>Eukaryota</taxon>
        <taxon>Viridiplantae</taxon>
        <taxon>Streptophyta</taxon>
        <taxon>Embryophyta</taxon>
        <taxon>Tracheophyta</taxon>
        <taxon>Spermatophyta</taxon>
        <taxon>Magnoliopsida</taxon>
        <taxon>Liliopsida</taxon>
        <taxon>Poales</taxon>
        <taxon>Poaceae</taxon>
        <taxon>PACMAD clade</taxon>
        <taxon>Panicoideae</taxon>
        <taxon>Panicodae</taxon>
        <taxon>Paniceae</taxon>
        <taxon>Melinidinae</taxon>
        <taxon>Urochloa</taxon>
    </lineage>
</organism>
<proteinExistence type="predicted"/>
<reference evidence="2" key="1">
    <citation type="submission" date="2024-10" db="EMBL/GenBank/DDBJ databases">
        <authorList>
            <person name="Ryan C."/>
        </authorList>
    </citation>
    <scope>NUCLEOTIDE SEQUENCE [LARGE SCALE GENOMIC DNA]</scope>
</reference>
<dbReference type="PANTHER" id="PTHR33085:SF62">
    <property type="entry name" value="OS03G0632600 PROTEIN"/>
    <property type="match status" value="1"/>
</dbReference>
<dbReference type="Pfam" id="PF07893">
    <property type="entry name" value="DUF1668"/>
    <property type="match status" value="2"/>
</dbReference>
<evidence type="ECO:0000313" key="2">
    <source>
        <dbReference type="EMBL" id="CAL4918999.1"/>
    </source>
</evidence>
<dbReference type="Proteomes" id="UP001497457">
    <property type="component" value="Chromosome 13rd"/>
</dbReference>
<dbReference type="PANTHER" id="PTHR33085">
    <property type="entry name" value="OS12G0113100 PROTEIN-RELATED"/>
    <property type="match status" value="1"/>
</dbReference>
<dbReference type="AlphaFoldDB" id="A0ABC8X2Q5"/>